<organism evidence="2 3">
    <name type="scientific">Molorchus minor</name>
    <dbReference type="NCBI Taxonomy" id="1323400"/>
    <lineage>
        <taxon>Eukaryota</taxon>
        <taxon>Metazoa</taxon>
        <taxon>Ecdysozoa</taxon>
        <taxon>Arthropoda</taxon>
        <taxon>Hexapoda</taxon>
        <taxon>Insecta</taxon>
        <taxon>Pterygota</taxon>
        <taxon>Neoptera</taxon>
        <taxon>Endopterygota</taxon>
        <taxon>Coleoptera</taxon>
        <taxon>Polyphaga</taxon>
        <taxon>Cucujiformia</taxon>
        <taxon>Chrysomeloidea</taxon>
        <taxon>Cerambycidae</taxon>
        <taxon>Lamiinae</taxon>
        <taxon>Monochamini</taxon>
        <taxon>Molorchus</taxon>
    </lineage>
</organism>
<dbReference type="EMBL" id="JAPWTJ010003990">
    <property type="protein sequence ID" value="KAJ8949591.1"/>
    <property type="molecule type" value="Genomic_DNA"/>
</dbReference>
<evidence type="ECO:0000313" key="2">
    <source>
        <dbReference type="EMBL" id="KAJ8949591.1"/>
    </source>
</evidence>
<dbReference type="Gene3D" id="1.10.340.70">
    <property type="match status" value="1"/>
</dbReference>
<protein>
    <recommendedName>
        <fullName evidence="4">Polyprotein</fullName>
    </recommendedName>
</protein>
<evidence type="ECO:0000256" key="1">
    <source>
        <dbReference type="SAM" id="MobiDB-lite"/>
    </source>
</evidence>
<name>A0ABQ9IQ59_9CUCU</name>
<dbReference type="PANTHER" id="PTHR37984:SF5">
    <property type="entry name" value="PROTEIN NYNRIN-LIKE"/>
    <property type="match status" value="1"/>
</dbReference>
<evidence type="ECO:0000313" key="3">
    <source>
        <dbReference type="Proteomes" id="UP001162164"/>
    </source>
</evidence>
<dbReference type="PANTHER" id="PTHR37984">
    <property type="entry name" value="PROTEIN CBG26694"/>
    <property type="match status" value="1"/>
</dbReference>
<dbReference type="InterPro" id="IPR036397">
    <property type="entry name" value="RNaseH_sf"/>
</dbReference>
<keyword evidence="3" id="KW-1185">Reference proteome</keyword>
<proteinExistence type="predicted"/>
<comment type="caution">
    <text evidence="2">The sequence shown here is derived from an EMBL/GenBank/DDBJ whole genome shotgun (WGS) entry which is preliminary data.</text>
</comment>
<feature type="region of interest" description="Disordered" evidence="1">
    <location>
        <begin position="317"/>
        <end position="341"/>
    </location>
</feature>
<dbReference type="Gene3D" id="3.30.420.10">
    <property type="entry name" value="Ribonuclease H-like superfamily/Ribonuclease H"/>
    <property type="match status" value="1"/>
</dbReference>
<dbReference type="Proteomes" id="UP001162164">
    <property type="component" value="Unassembled WGS sequence"/>
</dbReference>
<feature type="compositionally biased region" description="Basic residues" evidence="1">
    <location>
        <begin position="330"/>
        <end position="341"/>
    </location>
</feature>
<evidence type="ECO:0008006" key="4">
    <source>
        <dbReference type="Google" id="ProtNLM"/>
    </source>
</evidence>
<dbReference type="InterPro" id="IPR050951">
    <property type="entry name" value="Retrovirus_Pol_polyprotein"/>
</dbReference>
<accession>A0ABQ9IQ59</accession>
<reference evidence="2" key="1">
    <citation type="journal article" date="2023" name="Insect Mol. Biol.">
        <title>Genome sequencing provides insights into the evolution of gene families encoding plant cell wall-degrading enzymes in longhorned beetles.</title>
        <authorList>
            <person name="Shin N.R."/>
            <person name="Okamura Y."/>
            <person name="Kirsch R."/>
            <person name="Pauchet Y."/>
        </authorList>
    </citation>
    <scope>NUCLEOTIDE SEQUENCE</scope>
    <source>
        <strain evidence="2">MMC_N1</strain>
    </source>
</reference>
<gene>
    <name evidence="2" type="ORF">NQ317_004882</name>
</gene>
<sequence>MQGMNMKIIYTPVHPDEKSCDVCFISVEIPSFSPIDIRQKTAPRSRITKIVIALESQDLTELTRWSERRYLLSNGVLYRHNPDLDNEEAQLVTPVQCREEILKQYHDSDVAGHYGVDRILFHWNAEATNLKPSEFLQTPAPAQRFEIIADKHDTWDIHLESIRFAINSTVCESTSRTPAFLTFGREIRAPHDFVYDLRQIVNAENFVPRISPYLHKLSDSLCEAQEVLVEKQDKRKEVADRHRKNICFNVGDKVLVKTHTLLSNVQKGYTNKFSTKRDGSYVITKMVTPTTYEISTMDEDPTTLGKYHVSDIYPFYANENSTTPKPVEPKRKRGRPKKKKT</sequence>